<dbReference type="GeneID" id="8244208"/>
<accession>C1E8M1</accession>
<protein>
    <submittedName>
        <fullName evidence="2">Uncharacterized protein</fullName>
    </submittedName>
</protein>
<dbReference type="KEGG" id="mis:MICPUN_59425"/>
<keyword evidence="1" id="KW-0732">Signal</keyword>
<proteinExistence type="predicted"/>
<evidence type="ECO:0000256" key="1">
    <source>
        <dbReference type="SAM" id="SignalP"/>
    </source>
</evidence>
<dbReference type="InParanoid" id="C1E8M1"/>
<organism evidence="2 3">
    <name type="scientific">Micromonas commoda (strain RCC299 / NOUM17 / CCMP2709)</name>
    <name type="common">Picoplanktonic green alga</name>
    <dbReference type="NCBI Taxonomy" id="296587"/>
    <lineage>
        <taxon>Eukaryota</taxon>
        <taxon>Viridiplantae</taxon>
        <taxon>Chlorophyta</taxon>
        <taxon>Mamiellophyceae</taxon>
        <taxon>Mamiellales</taxon>
        <taxon>Mamiellaceae</taxon>
        <taxon>Micromonas</taxon>
    </lineage>
</organism>
<dbReference type="Proteomes" id="UP000002009">
    <property type="component" value="Chromosome 6"/>
</dbReference>
<dbReference type="EMBL" id="CP001327">
    <property type="protein sequence ID" value="ACO64535.1"/>
    <property type="molecule type" value="Genomic_DNA"/>
</dbReference>
<keyword evidence="3" id="KW-1185">Reference proteome</keyword>
<reference evidence="2 3" key="1">
    <citation type="journal article" date="2009" name="Science">
        <title>Green evolution and dynamic adaptations revealed by genomes of the marine picoeukaryotes Micromonas.</title>
        <authorList>
            <person name="Worden A.Z."/>
            <person name="Lee J.H."/>
            <person name="Mock T."/>
            <person name="Rouze P."/>
            <person name="Simmons M.P."/>
            <person name="Aerts A.L."/>
            <person name="Allen A.E."/>
            <person name="Cuvelier M.L."/>
            <person name="Derelle E."/>
            <person name="Everett M.V."/>
            <person name="Foulon E."/>
            <person name="Grimwood J."/>
            <person name="Gundlach H."/>
            <person name="Henrissat B."/>
            <person name="Napoli C."/>
            <person name="McDonald S.M."/>
            <person name="Parker M.S."/>
            <person name="Rombauts S."/>
            <person name="Salamov A."/>
            <person name="Von Dassow P."/>
            <person name="Badger J.H."/>
            <person name="Coutinho P.M."/>
            <person name="Demir E."/>
            <person name="Dubchak I."/>
            <person name="Gentemann C."/>
            <person name="Eikrem W."/>
            <person name="Gready J.E."/>
            <person name="John U."/>
            <person name="Lanier W."/>
            <person name="Lindquist E.A."/>
            <person name="Lucas S."/>
            <person name="Mayer K.F."/>
            <person name="Moreau H."/>
            <person name="Not F."/>
            <person name="Otillar R."/>
            <person name="Panaud O."/>
            <person name="Pangilinan J."/>
            <person name="Paulsen I."/>
            <person name="Piegu B."/>
            <person name="Poliakov A."/>
            <person name="Robbens S."/>
            <person name="Schmutz J."/>
            <person name="Toulza E."/>
            <person name="Wyss T."/>
            <person name="Zelensky A."/>
            <person name="Zhou K."/>
            <person name="Armbrust E.V."/>
            <person name="Bhattacharya D."/>
            <person name="Goodenough U.W."/>
            <person name="Van de Peer Y."/>
            <person name="Grigoriev I.V."/>
        </authorList>
    </citation>
    <scope>NUCLEOTIDE SEQUENCE [LARGE SCALE GENOMIC DNA]</scope>
    <source>
        <strain evidence="3">RCC299 / NOUM17</strain>
    </source>
</reference>
<evidence type="ECO:0000313" key="2">
    <source>
        <dbReference type="EMBL" id="ACO64535.1"/>
    </source>
</evidence>
<dbReference type="AlphaFoldDB" id="C1E8M1"/>
<feature type="signal peptide" evidence="1">
    <location>
        <begin position="1"/>
        <end position="28"/>
    </location>
</feature>
<name>C1E8M1_MICCC</name>
<dbReference type="OMA" id="CAGWCEW"/>
<evidence type="ECO:0000313" key="3">
    <source>
        <dbReference type="Proteomes" id="UP000002009"/>
    </source>
</evidence>
<dbReference type="RefSeq" id="XP_002503277.1">
    <property type="nucleotide sequence ID" value="XM_002503231.1"/>
</dbReference>
<sequence>MRRIFVPSVAALILAAAVLLALPVPSAAECARFCAQIPPEELETAELTRCDTCGEDLEYDGSPCVDPPCCAGWCEWVPLKVQPLVSRCEDCPIPDEEEESRSRGCLKPSWCGFIPRNVQELVGPCSTRC</sequence>
<gene>
    <name evidence="2" type="ORF">MICPUN_59425</name>
</gene>
<feature type="chain" id="PRO_5002909001" evidence="1">
    <location>
        <begin position="29"/>
        <end position="129"/>
    </location>
</feature>